<sequence length="379" mass="42940">MAAGFDISRYFRTQPIDSTPMVCSRCHRLIVLCSCLSSEEAIRQSAFYSDDLFDVDFLDIENAEAQPGSDLDVAAPLCDKSHQHHEFIDVDDLTIEHLPAEIRHCTTYVWLRNCVPLVVRLIRNITATGRACLHSEDYRDTRICDDVHCPYVASLGQGHKLYGGIGIITNKHVVMDDDQAAMTKIEFFYNNDASRTTGLVVKELGAKLYTTNTKMDYTLFTCYVHSRELVQLVATFDRRRNYSWLAIPRHIRKNAKNFAIVISHPHGTSKKISIGNVIERRTQAMSRQEVEDSQIVRSIYDLCESQGGSGRLRFAAYWRQLKDISLPHSVTWYTAPTCKGSSGAPVYMGNTVEEYGEEINQAHTHRGVDNTRGLNNCFT</sequence>
<proteinExistence type="predicted"/>
<dbReference type="Proteomes" id="UP000678393">
    <property type="component" value="Unassembled WGS sequence"/>
</dbReference>
<reference evidence="1" key="1">
    <citation type="submission" date="2021-04" db="EMBL/GenBank/DDBJ databases">
        <authorList>
            <consortium name="Molecular Ecology Group"/>
        </authorList>
    </citation>
    <scope>NUCLEOTIDE SEQUENCE</scope>
</reference>
<comment type="caution">
    <text evidence="1">The sequence shown here is derived from an EMBL/GenBank/DDBJ whole genome shotgun (WGS) entry which is preliminary data.</text>
</comment>
<organism evidence="1 2">
    <name type="scientific">Candidula unifasciata</name>
    <dbReference type="NCBI Taxonomy" id="100452"/>
    <lineage>
        <taxon>Eukaryota</taxon>
        <taxon>Metazoa</taxon>
        <taxon>Spiralia</taxon>
        <taxon>Lophotrochozoa</taxon>
        <taxon>Mollusca</taxon>
        <taxon>Gastropoda</taxon>
        <taxon>Heterobranchia</taxon>
        <taxon>Euthyneura</taxon>
        <taxon>Panpulmonata</taxon>
        <taxon>Eupulmonata</taxon>
        <taxon>Stylommatophora</taxon>
        <taxon>Helicina</taxon>
        <taxon>Helicoidea</taxon>
        <taxon>Geomitridae</taxon>
        <taxon>Candidula</taxon>
    </lineage>
</organism>
<evidence type="ECO:0000313" key="1">
    <source>
        <dbReference type="EMBL" id="CAG5117670.1"/>
    </source>
</evidence>
<dbReference type="InterPro" id="IPR009003">
    <property type="entry name" value="Peptidase_S1_PA"/>
</dbReference>
<name>A0A8S3YRT8_9EUPU</name>
<accession>A0A8S3YRT8</accession>
<dbReference type="AlphaFoldDB" id="A0A8S3YRT8"/>
<protein>
    <recommendedName>
        <fullName evidence="3">Serine protease</fullName>
    </recommendedName>
</protein>
<dbReference type="OrthoDB" id="6108081at2759"/>
<gene>
    <name evidence="1" type="ORF">CUNI_LOCUS3228</name>
</gene>
<evidence type="ECO:0000313" key="2">
    <source>
        <dbReference type="Proteomes" id="UP000678393"/>
    </source>
</evidence>
<keyword evidence="2" id="KW-1185">Reference proteome</keyword>
<dbReference type="EMBL" id="CAJHNH020000435">
    <property type="protein sequence ID" value="CAG5117670.1"/>
    <property type="molecule type" value="Genomic_DNA"/>
</dbReference>
<evidence type="ECO:0008006" key="3">
    <source>
        <dbReference type="Google" id="ProtNLM"/>
    </source>
</evidence>
<dbReference type="SUPFAM" id="SSF50494">
    <property type="entry name" value="Trypsin-like serine proteases"/>
    <property type="match status" value="1"/>
</dbReference>